<comment type="caution">
    <text evidence="1">The sequence shown here is derived from an EMBL/GenBank/DDBJ whole genome shotgun (WGS) entry which is preliminary data.</text>
</comment>
<organism evidence="1 2">
    <name type="scientific">Penicillium chermesinum</name>
    <dbReference type="NCBI Taxonomy" id="63820"/>
    <lineage>
        <taxon>Eukaryota</taxon>
        <taxon>Fungi</taxon>
        <taxon>Dikarya</taxon>
        <taxon>Ascomycota</taxon>
        <taxon>Pezizomycotina</taxon>
        <taxon>Eurotiomycetes</taxon>
        <taxon>Eurotiomycetidae</taxon>
        <taxon>Eurotiales</taxon>
        <taxon>Aspergillaceae</taxon>
        <taxon>Penicillium</taxon>
    </lineage>
</organism>
<dbReference type="EMBL" id="JAPQKS010000003">
    <property type="protein sequence ID" value="KAJ5239064.1"/>
    <property type="molecule type" value="Genomic_DNA"/>
</dbReference>
<accession>A0A9W9TTL5</accession>
<proteinExistence type="predicted"/>
<name>A0A9W9TTL5_9EURO</name>
<evidence type="ECO:0000313" key="2">
    <source>
        <dbReference type="Proteomes" id="UP001150941"/>
    </source>
</evidence>
<dbReference type="GeneID" id="83200283"/>
<reference evidence="1" key="1">
    <citation type="submission" date="2022-11" db="EMBL/GenBank/DDBJ databases">
        <authorList>
            <person name="Petersen C."/>
        </authorList>
    </citation>
    <scope>NUCLEOTIDE SEQUENCE</scope>
    <source>
        <strain evidence="1">IBT 19713</strain>
    </source>
</reference>
<protein>
    <submittedName>
        <fullName evidence="1">Uncharacterized protein</fullName>
    </submittedName>
</protein>
<dbReference type="Proteomes" id="UP001150941">
    <property type="component" value="Unassembled WGS sequence"/>
</dbReference>
<sequence length="98" mass="11403">MASHGTYLGDFNGHDVNQLEQNPKAMPPALLYRHQTIWRKVFALQLRASEKFDQSWLQGAHFAWPLSLPAYHPKKPNRIHSTVGMIAREEYHPARHFD</sequence>
<evidence type="ECO:0000313" key="1">
    <source>
        <dbReference type="EMBL" id="KAJ5239064.1"/>
    </source>
</evidence>
<dbReference type="AlphaFoldDB" id="A0A9W9TTL5"/>
<gene>
    <name evidence="1" type="ORF">N7468_003683</name>
</gene>
<dbReference type="RefSeq" id="XP_058331983.1">
    <property type="nucleotide sequence ID" value="XM_058472980.1"/>
</dbReference>
<keyword evidence="2" id="KW-1185">Reference proteome</keyword>
<reference evidence="1" key="2">
    <citation type="journal article" date="2023" name="IMA Fungus">
        <title>Comparative genomic study of the Penicillium genus elucidates a diverse pangenome and 15 lateral gene transfer events.</title>
        <authorList>
            <person name="Petersen C."/>
            <person name="Sorensen T."/>
            <person name="Nielsen M.R."/>
            <person name="Sondergaard T.E."/>
            <person name="Sorensen J.L."/>
            <person name="Fitzpatrick D.A."/>
            <person name="Frisvad J.C."/>
            <person name="Nielsen K.L."/>
        </authorList>
    </citation>
    <scope>NUCLEOTIDE SEQUENCE</scope>
    <source>
        <strain evidence="1">IBT 19713</strain>
    </source>
</reference>